<dbReference type="GO" id="GO:0008237">
    <property type="term" value="F:metallopeptidase activity"/>
    <property type="evidence" value="ECO:0007669"/>
    <property type="project" value="InterPro"/>
</dbReference>
<evidence type="ECO:0000313" key="4">
    <source>
        <dbReference type="Proteomes" id="UP000616114"/>
    </source>
</evidence>
<sequence>MIVLAPASASALPETSEAATARTAATQTPAEVETEPIEAALGHAYRQTVTYEVITRGEITADVDEFRAQAAQTLATHYGWRTLGLLFEEVDSGGDFTLALSADAQVPSFGGACTTFYSCRSGDYVVINQDRWLNATRSWEAADGSLRDYRHMVVNHEVGHWLGHGHRGCAGPGEPAPVMMQQSKGLDGCAPNPWPLPDEQFSSNLGIERFAG</sequence>
<dbReference type="InterPro" id="IPR022603">
    <property type="entry name" value="DUF3152"/>
</dbReference>
<proteinExistence type="predicted"/>
<protein>
    <recommendedName>
        <fullName evidence="2">DUF3152 domain-containing protein</fullName>
    </recommendedName>
</protein>
<gene>
    <name evidence="3" type="ORF">GCM10011333_29030</name>
</gene>
<dbReference type="AlphaFoldDB" id="A0A8J2U0D9"/>
<dbReference type="Gene3D" id="3.40.390.10">
    <property type="entry name" value="Collagenase (Catalytic Domain)"/>
    <property type="match status" value="1"/>
</dbReference>
<reference evidence="3" key="1">
    <citation type="journal article" date="2014" name="Int. J. Syst. Evol. Microbiol.">
        <title>Complete genome sequence of Corynebacterium casei LMG S-19264T (=DSM 44701T), isolated from a smear-ripened cheese.</title>
        <authorList>
            <consortium name="US DOE Joint Genome Institute (JGI-PGF)"/>
            <person name="Walter F."/>
            <person name="Albersmeier A."/>
            <person name="Kalinowski J."/>
            <person name="Ruckert C."/>
        </authorList>
    </citation>
    <scope>NUCLEOTIDE SEQUENCE</scope>
    <source>
        <strain evidence="3">CGMCC 1.12785</strain>
    </source>
</reference>
<accession>A0A8J2U0D9</accession>
<dbReference type="Pfam" id="PF11350">
    <property type="entry name" value="DUF3152"/>
    <property type="match status" value="1"/>
</dbReference>
<evidence type="ECO:0000313" key="3">
    <source>
        <dbReference type="EMBL" id="GGA24146.1"/>
    </source>
</evidence>
<reference evidence="3" key="2">
    <citation type="submission" date="2020-09" db="EMBL/GenBank/DDBJ databases">
        <authorList>
            <person name="Sun Q."/>
            <person name="Zhou Y."/>
        </authorList>
    </citation>
    <scope>NUCLEOTIDE SEQUENCE</scope>
    <source>
        <strain evidence="3">CGMCC 1.12785</strain>
    </source>
</reference>
<evidence type="ECO:0000259" key="2">
    <source>
        <dbReference type="Pfam" id="PF11350"/>
    </source>
</evidence>
<feature type="compositionally biased region" description="Low complexity" evidence="1">
    <location>
        <begin position="14"/>
        <end position="29"/>
    </location>
</feature>
<name>A0A8J2U0D9_9MICO</name>
<feature type="domain" description="DUF3152" evidence="2">
    <location>
        <begin position="43"/>
        <end position="187"/>
    </location>
</feature>
<feature type="region of interest" description="Disordered" evidence="1">
    <location>
        <begin position="1"/>
        <end position="29"/>
    </location>
</feature>
<dbReference type="SUPFAM" id="SSF55486">
    <property type="entry name" value="Metalloproteases ('zincins'), catalytic domain"/>
    <property type="match status" value="1"/>
</dbReference>
<dbReference type="Proteomes" id="UP000616114">
    <property type="component" value="Unassembled WGS sequence"/>
</dbReference>
<comment type="caution">
    <text evidence="3">The sequence shown here is derived from an EMBL/GenBank/DDBJ whole genome shotgun (WGS) entry which is preliminary data.</text>
</comment>
<dbReference type="InterPro" id="IPR024079">
    <property type="entry name" value="MetalloPept_cat_dom_sf"/>
</dbReference>
<dbReference type="EMBL" id="BMFY01000014">
    <property type="protein sequence ID" value="GGA24146.1"/>
    <property type="molecule type" value="Genomic_DNA"/>
</dbReference>
<evidence type="ECO:0000256" key="1">
    <source>
        <dbReference type="SAM" id="MobiDB-lite"/>
    </source>
</evidence>
<organism evidence="3 4">
    <name type="scientific">Sediminivirga luteola</name>
    <dbReference type="NCBI Taxonomy" id="1774748"/>
    <lineage>
        <taxon>Bacteria</taxon>
        <taxon>Bacillati</taxon>
        <taxon>Actinomycetota</taxon>
        <taxon>Actinomycetes</taxon>
        <taxon>Micrococcales</taxon>
        <taxon>Brevibacteriaceae</taxon>
        <taxon>Sediminivirga</taxon>
    </lineage>
</organism>
<keyword evidence="4" id="KW-1185">Reference proteome</keyword>